<dbReference type="GO" id="GO:0010181">
    <property type="term" value="F:FMN binding"/>
    <property type="evidence" value="ECO:0007669"/>
    <property type="project" value="InterPro"/>
</dbReference>
<gene>
    <name evidence="12" type="ORF">B1B_17034</name>
</gene>
<dbReference type="Gene3D" id="3.20.20.70">
    <property type="entry name" value="Aldolase class I"/>
    <property type="match status" value="1"/>
</dbReference>
<comment type="cofactor">
    <cofactor evidence="1">
        <name>FMN</name>
        <dbReference type="ChEBI" id="CHEBI:58210"/>
    </cofactor>
</comment>
<dbReference type="GO" id="GO:0016491">
    <property type="term" value="F:oxidoreductase activity"/>
    <property type="evidence" value="ECO:0007669"/>
    <property type="project" value="InterPro"/>
</dbReference>
<keyword evidence="9 12" id="KW-0413">Isomerase</keyword>
<organism evidence="12">
    <name type="scientific">mine drainage metagenome</name>
    <dbReference type="NCBI Taxonomy" id="410659"/>
    <lineage>
        <taxon>unclassified sequences</taxon>
        <taxon>metagenomes</taxon>
        <taxon>ecological metagenomes</taxon>
    </lineage>
</organism>
<protein>
    <submittedName>
        <fullName evidence="12">Isopentenyl pyrophosphate isomerase</fullName>
    </submittedName>
</protein>
<proteinExistence type="predicted"/>
<dbReference type="GO" id="GO:0046872">
    <property type="term" value="F:metal ion binding"/>
    <property type="evidence" value="ECO:0007669"/>
    <property type="project" value="UniProtKB-KW"/>
</dbReference>
<sequence length="188" mass="19239">AAFPVPLKLANVGAPQLIPQSDGAPALGLTEARSAMDLIGAHALAIHLNFLQEMVQPEGDRRARGTLERIGALASELPVLVKETGAGLSARVAEPLRDLGVRAFDVSGTGGTSFAAVEHYRALDRGATREARVGQTFWNWGIPSPVSVLEVAPLGRPVIASGGIRSGLDIARAIALGATAAGVAGGIL</sequence>
<evidence type="ECO:0000313" key="12">
    <source>
        <dbReference type="EMBL" id="EQD34876.1"/>
    </source>
</evidence>
<name>T0YHG0_9ZZZZ</name>
<reference evidence="12" key="2">
    <citation type="journal article" date="2014" name="ISME J.">
        <title>Microbial stratification in low pH oxic and suboxic macroscopic growths along an acid mine drainage.</title>
        <authorList>
            <person name="Mendez-Garcia C."/>
            <person name="Mesa V."/>
            <person name="Sprenger R.R."/>
            <person name="Richter M."/>
            <person name="Diez M.S."/>
            <person name="Solano J."/>
            <person name="Bargiela R."/>
            <person name="Golyshina O.V."/>
            <person name="Manteca A."/>
            <person name="Ramos J.L."/>
            <person name="Gallego J.R."/>
            <person name="Llorente I."/>
            <person name="Martins Dos Santos V.A."/>
            <person name="Jensen O.N."/>
            <person name="Pelaez A.I."/>
            <person name="Sanchez J."/>
            <person name="Ferrer M."/>
        </authorList>
    </citation>
    <scope>NUCLEOTIDE SEQUENCE</scope>
</reference>
<feature type="non-terminal residue" evidence="12">
    <location>
        <position position="1"/>
    </location>
</feature>
<keyword evidence="5" id="KW-0479">Metal-binding</keyword>
<dbReference type="GO" id="GO:0004452">
    <property type="term" value="F:isopentenyl-diphosphate delta-isomerase activity"/>
    <property type="evidence" value="ECO:0007669"/>
    <property type="project" value="InterPro"/>
</dbReference>
<comment type="caution">
    <text evidence="12">The sequence shown here is derived from an EMBL/GenBank/DDBJ whole genome shotgun (WGS) entry which is preliminary data.</text>
</comment>
<evidence type="ECO:0000256" key="1">
    <source>
        <dbReference type="ARBA" id="ARBA00001917"/>
    </source>
</evidence>
<dbReference type="PANTHER" id="PTHR43665">
    <property type="entry name" value="ISOPENTENYL-DIPHOSPHATE DELTA-ISOMERASE"/>
    <property type="match status" value="1"/>
</dbReference>
<evidence type="ECO:0000256" key="3">
    <source>
        <dbReference type="ARBA" id="ARBA00022630"/>
    </source>
</evidence>
<evidence type="ECO:0000256" key="9">
    <source>
        <dbReference type="ARBA" id="ARBA00023235"/>
    </source>
</evidence>
<evidence type="ECO:0000256" key="7">
    <source>
        <dbReference type="ARBA" id="ARBA00022857"/>
    </source>
</evidence>
<dbReference type="Pfam" id="PF01070">
    <property type="entry name" value="FMN_dh"/>
    <property type="match status" value="1"/>
</dbReference>
<evidence type="ECO:0000256" key="4">
    <source>
        <dbReference type="ARBA" id="ARBA00022643"/>
    </source>
</evidence>
<dbReference type="GO" id="GO:0008299">
    <property type="term" value="P:isoprenoid biosynthetic process"/>
    <property type="evidence" value="ECO:0007669"/>
    <property type="project" value="UniProtKB-KW"/>
</dbReference>
<keyword evidence="8" id="KW-0414">Isoprene biosynthesis</keyword>
<keyword evidence="2" id="KW-0963">Cytoplasm</keyword>
<keyword evidence="3" id="KW-0285">Flavoprotein</keyword>
<dbReference type="InterPro" id="IPR011179">
    <property type="entry name" value="IPdP_isomerase"/>
</dbReference>
<comment type="subunit">
    <text evidence="10">Homooctamer. Dimer of tetramers.</text>
</comment>
<feature type="domain" description="FMN-dependent dehydrogenase" evidence="11">
    <location>
        <begin position="75"/>
        <end position="184"/>
    </location>
</feature>
<keyword evidence="4" id="KW-0288">FMN</keyword>
<evidence type="ECO:0000259" key="11">
    <source>
        <dbReference type="Pfam" id="PF01070"/>
    </source>
</evidence>
<evidence type="ECO:0000256" key="2">
    <source>
        <dbReference type="ARBA" id="ARBA00022490"/>
    </source>
</evidence>
<dbReference type="InterPro" id="IPR000262">
    <property type="entry name" value="FMN-dep_DH"/>
</dbReference>
<dbReference type="SUPFAM" id="SSF51395">
    <property type="entry name" value="FMN-linked oxidoreductases"/>
    <property type="match status" value="1"/>
</dbReference>
<dbReference type="EMBL" id="AUZY01011368">
    <property type="protein sequence ID" value="EQD34876.1"/>
    <property type="molecule type" value="Genomic_DNA"/>
</dbReference>
<evidence type="ECO:0000256" key="5">
    <source>
        <dbReference type="ARBA" id="ARBA00022723"/>
    </source>
</evidence>
<keyword evidence="7" id="KW-0521">NADP</keyword>
<evidence type="ECO:0000256" key="8">
    <source>
        <dbReference type="ARBA" id="ARBA00023229"/>
    </source>
</evidence>
<evidence type="ECO:0000256" key="6">
    <source>
        <dbReference type="ARBA" id="ARBA00022842"/>
    </source>
</evidence>
<keyword evidence="6" id="KW-0460">Magnesium</keyword>
<reference evidence="12" key="1">
    <citation type="submission" date="2013-08" db="EMBL/GenBank/DDBJ databases">
        <authorList>
            <person name="Mendez C."/>
            <person name="Richter M."/>
            <person name="Ferrer M."/>
            <person name="Sanchez J."/>
        </authorList>
    </citation>
    <scope>NUCLEOTIDE SEQUENCE</scope>
</reference>
<dbReference type="PANTHER" id="PTHR43665:SF1">
    <property type="entry name" value="ISOPENTENYL-DIPHOSPHATE DELTA-ISOMERASE"/>
    <property type="match status" value="1"/>
</dbReference>
<feature type="non-terminal residue" evidence="12">
    <location>
        <position position="188"/>
    </location>
</feature>
<dbReference type="InterPro" id="IPR013785">
    <property type="entry name" value="Aldolase_TIM"/>
</dbReference>
<accession>T0YHG0</accession>
<dbReference type="AlphaFoldDB" id="T0YHG0"/>
<evidence type="ECO:0000256" key="10">
    <source>
        <dbReference type="ARBA" id="ARBA00025810"/>
    </source>
</evidence>